<dbReference type="Proteomes" id="UP000053660">
    <property type="component" value="Unassembled WGS sequence"/>
</dbReference>
<evidence type="ECO:0000313" key="1">
    <source>
        <dbReference type="EMBL" id="KHJ97844.1"/>
    </source>
</evidence>
<proteinExistence type="predicted"/>
<sequence length="221" mass="23942">MDSHRRSPITCVAVSSDAGKVLSGDASGTVILSTVIFDTGEFCHSFLFEGVSSIAALEFFDESAVVDNGLQLTVIGIASCSASRILNSRTERAIVIGIHCTDSFVYLVEKSKICKYSRSLLDFTVIPADEVVGESCGITSAEWSSDGTKLAALSSCIVFVMYDLIHSQVLWRATLSNHLRSFVVDFCIDTDDSIYYITRHRGVHRVGISSVPKSLAEKGNI</sequence>
<dbReference type="OrthoDB" id="5869243at2759"/>
<gene>
    <name evidence="1" type="ORF">OESDEN_02179</name>
</gene>
<dbReference type="SUPFAM" id="SSF69322">
    <property type="entry name" value="Tricorn protease domain 2"/>
    <property type="match status" value="1"/>
</dbReference>
<dbReference type="AlphaFoldDB" id="A0A0B1TKQ2"/>
<organism evidence="1 2">
    <name type="scientific">Oesophagostomum dentatum</name>
    <name type="common">Nodular worm</name>
    <dbReference type="NCBI Taxonomy" id="61180"/>
    <lineage>
        <taxon>Eukaryota</taxon>
        <taxon>Metazoa</taxon>
        <taxon>Ecdysozoa</taxon>
        <taxon>Nematoda</taxon>
        <taxon>Chromadorea</taxon>
        <taxon>Rhabditida</taxon>
        <taxon>Rhabditina</taxon>
        <taxon>Rhabditomorpha</taxon>
        <taxon>Strongyloidea</taxon>
        <taxon>Strongylidae</taxon>
        <taxon>Oesophagostomum</taxon>
    </lineage>
</organism>
<dbReference type="EMBL" id="KN549391">
    <property type="protein sequence ID" value="KHJ97844.1"/>
    <property type="molecule type" value="Genomic_DNA"/>
</dbReference>
<reference evidence="1 2" key="1">
    <citation type="submission" date="2014-03" db="EMBL/GenBank/DDBJ databases">
        <title>Draft genome of the hookworm Oesophagostomum dentatum.</title>
        <authorList>
            <person name="Mitreva M."/>
        </authorList>
    </citation>
    <scope>NUCLEOTIDE SEQUENCE [LARGE SCALE GENOMIC DNA]</scope>
    <source>
        <strain evidence="1 2">OD-Hann</strain>
    </source>
</reference>
<name>A0A0B1TKQ2_OESDE</name>
<accession>A0A0B1TKQ2</accession>
<protein>
    <submittedName>
        <fullName evidence="1">Uncharacterized protein</fullName>
    </submittedName>
</protein>
<keyword evidence="2" id="KW-1185">Reference proteome</keyword>
<evidence type="ECO:0000313" key="2">
    <source>
        <dbReference type="Proteomes" id="UP000053660"/>
    </source>
</evidence>